<dbReference type="Pfam" id="PF00931">
    <property type="entry name" value="NB-ARC"/>
    <property type="match status" value="1"/>
</dbReference>
<dbReference type="Gramene" id="TraesCLE_scaffold_009867_01G000200.1">
    <property type="protein sequence ID" value="TraesCLE_scaffold_009867_01G000200.1"/>
    <property type="gene ID" value="TraesCLE_scaffold_009867_01G000200"/>
</dbReference>
<dbReference type="GO" id="GO:0051707">
    <property type="term" value="P:response to other organism"/>
    <property type="evidence" value="ECO:0007669"/>
    <property type="project" value="UniProtKB-ARBA"/>
</dbReference>
<name>A0A3B5ZPY5_WHEAT</name>
<reference evidence="11" key="2">
    <citation type="submission" date="2018-10" db="UniProtKB">
        <authorList>
            <consortium name="EnsemblPlants"/>
        </authorList>
    </citation>
    <scope>IDENTIFICATION</scope>
</reference>
<dbReference type="PANTHER" id="PTHR23155:SF983">
    <property type="entry name" value="NB-ARC DOMAIN CONTAINING PROTEIN, EXPRESSED"/>
    <property type="match status" value="1"/>
</dbReference>
<dbReference type="InterPro" id="IPR055414">
    <property type="entry name" value="LRR_R13L4/SHOC2-like"/>
</dbReference>
<dbReference type="SUPFAM" id="SSF52540">
    <property type="entry name" value="P-loop containing nucleoside triphosphate hydrolases"/>
    <property type="match status" value="1"/>
</dbReference>
<dbReference type="CDD" id="cd00267">
    <property type="entry name" value="ABC_ATPase"/>
    <property type="match status" value="1"/>
</dbReference>
<dbReference type="Pfam" id="PF18052">
    <property type="entry name" value="Rx_N"/>
    <property type="match status" value="1"/>
</dbReference>
<protein>
    <recommendedName>
        <fullName evidence="13">NB-ARC domain-containing protein</fullName>
    </recommendedName>
</protein>
<dbReference type="SUPFAM" id="SSF52058">
    <property type="entry name" value="L domain-like"/>
    <property type="match status" value="1"/>
</dbReference>
<feature type="domain" description="NB-ARC" evidence="7">
    <location>
        <begin position="201"/>
        <end position="325"/>
    </location>
</feature>
<reference evidence="11" key="1">
    <citation type="submission" date="2018-08" db="EMBL/GenBank/DDBJ databases">
        <authorList>
            <person name="Rossello M."/>
        </authorList>
    </citation>
    <scope>NUCLEOTIDE SEQUENCE [LARGE SCALE GENOMIC DNA]</scope>
    <source>
        <strain evidence="11">cv. Chinese Spring</strain>
    </source>
</reference>
<keyword evidence="6" id="KW-0175">Coiled coil</keyword>
<dbReference type="Gramene" id="TraesROB_scaffold_043922_01G000200.1">
    <property type="protein sequence ID" value="TraesROB_scaffold_043922_01G000200.1"/>
    <property type="gene ID" value="TraesROB_scaffold_043922_01G000200"/>
</dbReference>
<organism evidence="11">
    <name type="scientific">Triticum aestivum</name>
    <name type="common">Wheat</name>
    <dbReference type="NCBI Taxonomy" id="4565"/>
    <lineage>
        <taxon>Eukaryota</taxon>
        <taxon>Viridiplantae</taxon>
        <taxon>Streptophyta</taxon>
        <taxon>Embryophyta</taxon>
        <taxon>Tracheophyta</taxon>
        <taxon>Spermatophyta</taxon>
        <taxon>Magnoliopsida</taxon>
        <taxon>Liliopsida</taxon>
        <taxon>Poales</taxon>
        <taxon>Poaceae</taxon>
        <taxon>BOP clade</taxon>
        <taxon>Pooideae</taxon>
        <taxon>Triticodae</taxon>
        <taxon>Triticeae</taxon>
        <taxon>Triticinae</taxon>
        <taxon>Triticum</taxon>
    </lineage>
</organism>
<dbReference type="InterPro" id="IPR044974">
    <property type="entry name" value="Disease_R_plants"/>
</dbReference>
<dbReference type="GO" id="GO:0006952">
    <property type="term" value="P:defense response"/>
    <property type="evidence" value="ECO:0007669"/>
    <property type="project" value="UniProtKB-KW"/>
</dbReference>
<comment type="similarity">
    <text evidence="1">Belongs to the disease resistance NB-LRR family.</text>
</comment>
<evidence type="ECO:0000313" key="11">
    <source>
        <dbReference type="EnsemblPlants" id="TraesCS1D02G040200.1"/>
    </source>
</evidence>
<sequence length="707" mass="79295">MVSPAGLVAEKAAATAFANVVMGRLNRELGKKYDMWKNIKTEISSLQTDLGILAAAVDDHQSMAAPPRTAVARVYGEEIRELTHDIEDCVERFLHRVTCKPGTSRARRSAHAIRTFRTRLRFAAKIKEFRNRVAEARNRALNAAMLPDGAQASNNETMHQSAGFVQDCCHPVGIAEATMELRRLLNIEPNEDEAEGTSNNTLAAPQLRVVAIVGFGGSGKTTLAKAVYDTVHNEGSLHCVWVDGHSLDNKDANGIVKHIQEKLQLGEGSSTTSPTEYHKDRYLIVIDDIKGKHLMHWNALRNAFRGNGRIIVTTATQSVANRCCNHPREEDRCTFGYVYNMKCLEEEDSRKIALLGKCTPELLLGSAKLLKKCGGLPLALYSVACQLSCENVLTGRFCNKLCNDLGTYLEREDDEPNFARLRGVLWENYTSLSDYTVRTCLLYLGIFPIDHPFKKNVIIRRWLAEGYARHYHGRHQTVAEENFKTFLNRSIILPVVSISNVMGKTSKAYGIMHTFTLHKSMSTKFIMPFGAQHKKVRHFFIHDSSSANSRMVPNIDLSRVRSLTVIGNAGDAISSFNKYKLTRVLDLEGCIDVKDCHLKEICMLWNLRYLSLGPNINVIPKEIAQLKLQETLDVSKTMVNVLPVEAIGLPCLIHLIGKFKLQNPVKTEKVPKEIMLRDRFRICCRQGSGFFATYGPYEKVEQGQDMV</sequence>
<evidence type="ECO:0000259" key="7">
    <source>
        <dbReference type="Pfam" id="PF00931"/>
    </source>
</evidence>
<feature type="domain" description="Disease resistance N-terminal" evidence="8">
    <location>
        <begin position="19"/>
        <end position="105"/>
    </location>
</feature>
<evidence type="ECO:0000256" key="5">
    <source>
        <dbReference type="ARBA" id="ARBA00022821"/>
    </source>
</evidence>
<dbReference type="OMA" id="KVIIRRW"/>
<dbReference type="PaxDb" id="4565-Traes_1DS_B21E5C59B.1"/>
<evidence type="ECO:0000313" key="12">
    <source>
        <dbReference type="Proteomes" id="UP000019116"/>
    </source>
</evidence>
<dbReference type="Gramene" id="TraesCS1D02G040200.1">
    <property type="protein sequence ID" value="TraesCS1D02G040200.1"/>
    <property type="gene ID" value="TraesCS1D02G040200"/>
</dbReference>
<dbReference type="InterPro" id="IPR032675">
    <property type="entry name" value="LRR_dom_sf"/>
</dbReference>
<dbReference type="InterPro" id="IPR058922">
    <property type="entry name" value="WHD_DRP"/>
</dbReference>
<evidence type="ECO:0000259" key="10">
    <source>
        <dbReference type="Pfam" id="PF23598"/>
    </source>
</evidence>
<dbReference type="AlphaFoldDB" id="A0A3B5ZPY5"/>
<proteinExistence type="inferred from homology"/>
<keyword evidence="4" id="KW-0547">Nucleotide-binding</keyword>
<dbReference type="PRINTS" id="PR00364">
    <property type="entry name" value="DISEASERSIST"/>
</dbReference>
<dbReference type="GO" id="GO:0043531">
    <property type="term" value="F:ADP binding"/>
    <property type="evidence" value="ECO:0007669"/>
    <property type="project" value="InterPro"/>
</dbReference>
<evidence type="ECO:0000259" key="8">
    <source>
        <dbReference type="Pfam" id="PF18052"/>
    </source>
</evidence>
<dbReference type="Proteomes" id="UP000019116">
    <property type="component" value="Chromosome 1D"/>
</dbReference>
<keyword evidence="5" id="KW-0611">Plant defense</keyword>
<feature type="domain" description="Disease resistance protein winged helix" evidence="9">
    <location>
        <begin position="446"/>
        <end position="513"/>
    </location>
</feature>
<evidence type="ECO:0000256" key="2">
    <source>
        <dbReference type="ARBA" id="ARBA00022614"/>
    </source>
</evidence>
<dbReference type="Pfam" id="PF23598">
    <property type="entry name" value="LRR_14"/>
    <property type="match status" value="1"/>
</dbReference>
<dbReference type="Gene3D" id="3.40.50.300">
    <property type="entry name" value="P-loop containing nucleotide triphosphate hydrolases"/>
    <property type="match status" value="1"/>
</dbReference>
<dbReference type="EnsemblPlants" id="TraesCS1D02G040200.1">
    <property type="protein sequence ID" value="TraesCS1D02G040200.1"/>
    <property type="gene ID" value="TraesCS1D02G040200"/>
</dbReference>
<dbReference type="InterPro" id="IPR002182">
    <property type="entry name" value="NB-ARC"/>
</dbReference>
<accession>A0A3B5ZPY5</accession>
<dbReference type="InterPro" id="IPR027417">
    <property type="entry name" value="P-loop_NTPase"/>
</dbReference>
<dbReference type="PANTHER" id="PTHR23155">
    <property type="entry name" value="DISEASE RESISTANCE PROTEIN RP"/>
    <property type="match status" value="1"/>
</dbReference>
<evidence type="ECO:0000256" key="1">
    <source>
        <dbReference type="ARBA" id="ARBA00008894"/>
    </source>
</evidence>
<keyword evidence="3" id="KW-0677">Repeat</keyword>
<dbReference type="Gene3D" id="1.20.5.4130">
    <property type="match status" value="1"/>
</dbReference>
<keyword evidence="2" id="KW-0433">Leucine-rich repeat</keyword>
<dbReference type="Pfam" id="PF23559">
    <property type="entry name" value="WHD_DRP"/>
    <property type="match status" value="1"/>
</dbReference>
<dbReference type="Gramene" id="TraesCS1D03G0081000.1">
    <property type="protein sequence ID" value="TraesCS1D03G0081000.1.CDS"/>
    <property type="gene ID" value="TraesCS1D03G0081000"/>
</dbReference>
<evidence type="ECO:0000256" key="3">
    <source>
        <dbReference type="ARBA" id="ARBA00022737"/>
    </source>
</evidence>
<dbReference type="SMR" id="A0A3B5ZPY5"/>
<dbReference type="InterPro" id="IPR041118">
    <property type="entry name" value="Rx_N"/>
</dbReference>
<dbReference type="Gene3D" id="3.80.10.10">
    <property type="entry name" value="Ribonuclease Inhibitor"/>
    <property type="match status" value="1"/>
</dbReference>
<evidence type="ECO:0000259" key="9">
    <source>
        <dbReference type="Pfam" id="PF23559"/>
    </source>
</evidence>
<evidence type="ECO:0000256" key="6">
    <source>
        <dbReference type="ARBA" id="ARBA00023054"/>
    </source>
</evidence>
<evidence type="ECO:0000256" key="4">
    <source>
        <dbReference type="ARBA" id="ARBA00022741"/>
    </source>
</evidence>
<feature type="domain" description="Disease resistance R13L4/SHOC-2-like LRR" evidence="10">
    <location>
        <begin position="560"/>
        <end position="663"/>
    </location>
</feature>
<evidence type="ECO:0008006" key="13">
    <source>
        <dbReference type="Google" id="ProtNLM"/>
    </source>
</evidence>
<dbReference type="OrthoDB" id="648651at2759"/>
<keyword evidence="12" id="KW-1185">Reference proteome</keyword>